<dbReference type="GO" id="GO:0005634">
    <property type="term" value="C:nucleus"/>
    <property type="evidence" value="ECO:0007669"/>
    <property type="project" value="UniProtKB-SubCell"/>
</dbReference>
<evidence type="ECO:0000256" key="1">
    <source>
        <dbReference type="ARBA" id="ARBA00004123"/>
    </source>
</evidence>
<sequence>MADRRKHSEGFYRSLNALSSADFMESRRKRKKGPGPYYQVERVLSCRRKKGKNEYLIRWKGYTSLEDTWEVEENLNETAIREAFRTSKPSEERIKEGSDLLAVAILQHLKSKHQTASATTVMEIRHDVFNYIFRGRGRPSTKSGCILSEKNDFNRCSFFKECNDWNIYTDNLGDGTQVVFPIRAKALVSLAPQTHKLVEGKLVPKPRYHLEKVSLSFN</sequence>
<dbReference type="SUPFAM" id="SSF54160">
    <property type="entry name" value="Chromo domain-like"/>
    <property type="match status" value="1"/>
</dbReference>
<comment type="subcellular location">
    <subcellularLocation>
        <location evidence="1">Nucleus</location>
    </subcellularLocation>
</comment>
<evidence type="ECO:0000259" key="3">
    <source>
        <dbReference type="PROSITE" id="PS50013"/>
    </source>
</evidence>
<dbReference type="Gene3D" id="2.40.50.40">
    <property type="match status" value="1"/>
</dbReference>
<reference evidence="4 5" key="1">
    <citation type="submission" date="2022-05" db="EMBL/GenBank/DDBJ databases">
        <authorList>
            <consortium name="Genoscope - CEA"/>
            <person name="William W."/>
        </authorList>
    </citation>
    <scope>NUCLEOTIDE SEQUENCE [LARGE SCALE GENOMIC DNA]</scope>
</reference>
<feature type="domain" description="Chromo" evidence="3">
    <location>
        <begin position="38"/>
        <end position="96"/>
    </location>
</feature>
<dbReference type="Pfam" id="PF00385">
    <property type="entry name" value="Chromo"/>
    <property type="match status" value="1"/>
</dbReference>
<gene>
    <name evidence="4" type="ORF">PMEA_00022276</name>
</gene>
<dbReference type="InterPro" id="IPR016197">
    <property type="entry name" value="Chromo-like_dom_sf"/>
</dbReference>
<dbReference type="PROSITE" id="PS50013">
    <property type="entry name" value="CHROMO_2"/>
    <property type="match status" value="1"/>
</dbReference>
<evidence type="ECO:0000256" key="2">
    <source>
        <dbReference type="ARBA" id="ARBA00023242"/>
    </source>
</evidence>
<proteinExistence type="predicted"/>
<keyword evidence="5" id="KW-1185">Reference proteome</keyword>
<dbReference type="EMBL" id="CALNXJ010000004">
    <property type="protein sequence ID" value="CAH3037650.1"/>
    <property type="molecule type" value="Genomic_DNA"/>
</dbReference>
<keyword evidence="2" id="KW-0539">Nucleus</keyword>
<dbReference type="SMART" id="SM00298">
    <property type="entry name" value="CHROMO"/>
    <property type="match status" value="1"/>
</dbReference>
<comment type="caution">
    <text evidence="4">The sequence shown here is derived from an EMBL/GenBank/DDBJ whole genome shotgun (WGS) entry which is preliminary data.</text>
</comment>
<evidence type="ECO:0000313" key="4">
    <source>
        <dbReference type="EMBL" id="CAH3037650.1"/>
    </source>
</evidence>
<dbReference type="CDD" id="cd00024">
    <property type="entry name" value="CD_CSD"/>
    <property type="match status" value="1"/>
</dbReference>
<dbReference type="InterPro" id="IPR000953">
    <property type="entry name" value="Chromo/chromo_shadow_dom"/>
</dbReference>
<name>A0AAU9VTH6_9CNID</name>
<dbReference type="InterPro" id="IPR023780">
    <property type="entry name" value="Chromo_domain"/>
</dbReference>
<organism evidence="4 5">
    <name type="scientific">Pocillopora meandrina</name>
    <dbReference type="NCBI Taxonomy" id="46732"/>
    <lineage>
        <taxon>Eukaryota</taxon>
        <taxon>Metazoa</taxon>
        <taxon>Cnidaria</taxon>
        <taxon>Anthozoa</taxon>
        <taxon>Hexacorallia</taxon>
        <taxon>Scleractinia</taxon>
        <taxon>Astrocoeniina</taxon>
        <taxon>Pocilloporidae</taxon>
        <taxon>Pocillopora</taxon>
    </lineage>
</organism>
<dbReference type="InterPro" id="IPR051219">
    <property type="entry name" value="Heterochromatin_chromo-domain"/>
</dbReference>
<evidence type="ECO:0000313" key="5">
    <source>
        <dbReference type="Proteomes" id="UP001159428"/>
    </source>
</evidence>
<dbReference type="Proteomes" id="UP001159428">
    <property type="component" value="Unassembled WGS sequence"/>
</dbReference>
<dbReference type="AlphaFoldDB" id="A0AAU9VTH6"/>
<dbReference type="PANTHER" id="PTHR22812">
    <property type="entry name" value="CHROMOBOX PROTEIN"/>
    <property type="match status" value="1"/>
</dbReference>
<protein>
    <recommendedName>
        <fullName evidence="3">Chromo domain-containing protein</fullName>
    </recommendedName>
</protein>
<accession>A0AAU9VTH6</accession>